<name>A0A284R1F5_ARMOS</name>
<dbReference type="Proteomes" id="UP000219338">
    <property type="component" value="Unassembled WGS sequence"/>
</dbReference>
<organism evidence="1 2">
    <name type="scientific">Armillaria ostoyae</name>
    <name type="common">Armillaria root rot fungus</name>
    <dbReference type="NCBI Taxonomy" id="47428"/>
    <lineage>
        <taxon>Eukaryota</taxon>
        <taxon>Fungi</taxon>
        <taxon>Dikarya</taxon>
        <taxon>Basidiomycota</taxon>
        <taxon>Agaricomycotina</taxon>
        <taxon>Agaricomycetes</taxon>
        <taxon>Agaricomycetidae</taxon>
        <taxon>Agaricales</taxon>
        <taxon>Marasmiineae</taxon>
        <taxon>Physalacriaceae</taxon>
        <taxon>Armillaria</taxon>
    </lineage>
</organism>
<dbReference type="EMBL" id="FUEG01000003">
    <property type="protein sequence ID" value="SJL02541.1"/>
    <property type="molecule type" value="Genomic_DNA"/>
</dbReference>
<keyword evidence="2" id="KW-1185">Reference proteome</keyword>
<evidence type="ECO:0000313" key="1">
    <source>
        <dbReference type="EMBL" id="SJL02541.1"/>
    </source>
</evidence>
<accession>A0A284R1F5</accession>
<reference evidence="2" key="1">
    <citation type="journal article" date="2017" name="Nat. Ecol. Evol.">
        <title>Genome expansion and lineage-specific genetic innovations in the forest pathogenic fungi Armillaria.</title>
        <authorList>
            <person name="Sipos G."/>
            <person name="Prasanna A.N."/>
            <person name="Walter M.C."/>
            <person name="O'Connor E."/>
            <person name="Balint B."/>
            <person name="Krizsan K."/>
            <person name="Kiss B."/>
            <person name="Hess J."/>
            <person name="Varga T."/>
            <person name="Slot J."/>
            <person name="Riley R."/>
            <person name="Boka B."/>
            <person name="Rigling D."/>
            <person name="Barry K."/>
            <person name="Lee J."/>
            <person name="Mihaltcheva S."/>
            <person name="LaButti K."/>
            <person name="Lipzen A."/>
            <person name="Waldron R."/>
            <person name="Moloney N.M."/>
            <person name="Sperisen C."/>
            <person name="Kredics L."/>
            <person name="Vagvoelgyi C."/>
            <person name="Patrignani A."/>
            <person name="Fitzpatrick D."/>
            <person name="Nagy I."/>
            <person name="Doyle S."/>
            <person name="Anderson J.B."/>
            <person name="Grigoriev I.V."/>
            <person name="Gueldener U."/>
            <person name="Muensterkoetter M."/>
            <person name="Nagy L.G."/>
        </authorList>
    </citation>
    <scope>NUCLEOTIDE SEQUENCE [LARGE SCALE GENOMIC DNA]</scope>
    <source>
        <strain evidence="2">C18/9</strain>
    </source>
</reference>
<dbReference type="AlphaFoldDB" id="A0A284R1F5"/>
<sequence length="117" mass="13295">MVVSRTKAMIVAETVFKPFVLQEGSRPEAPIQPIRADLTTFLYLERPNQHRTVPMETVNIQGGHAKFDALKKDDIKKLQTSLYCSYNERLPVPVAYQQVVLQIIIVRCLKAATVLQK</sequence>
<evidence type="ECO:0000313" key="2">
    <source>
        <dbReference type="Proteomes" id="UP000219338"/>
    </source>
</evidence>
<proteinExistence type="predicted"/>
<protein>
    <submittedName>
        <fullName evidence="1">Uncharacterized protein</fullName>
    </submittedName>
</protein>
<gene>
    <name evidence="1" type="ORF">ARMOST_05872</name>
</gene>